<comment type="caution">
    <text evidence="2">The sequence shown here is derived from an EMBL/GenBank/DDBJ whole genome shotgun (WGS) entry which is preliminary data.</text>
</comment>
<sequence>MLNSRPIERFTLVSTKTSNGGIKRDVEGQGSTLKPLRMNQQGLSVMMEYDAPTIRRPITPKRPLGNSMGNPKDSKIRGFNKEEIERLRNLLSSLEKPNGSCSFAQTSKFPTSYALSASTMILGS</sequence>
<dbReference type="Proteomes" id="UP000288805">
    <property type="component" value="Unassembled WGS sequence"/>
</dbReference>
<proteinExistence type="predicted"/>
<evidence type="ECO:0000313" key="2">
    <source>
        <dbReference type="EMBL" id="RVW76762.1"/>
    </source>
</evidence>
<reference evidence="2 3" key="1">
    <citation type="journal article" date="2018" name="PLoS Genet.">
        <title>Population sequencing reveals clonal diversity and ancestral inbreeding in the grapevine cultivar Chardonnay.</title>
        <authorList>
            <person name="Roach M.J."/>
            <person name="Johnson D.L."/>
            <person name="Bohlmann J."/>
            <person name="van Vuuren H.J."/>
            <person name="Jones S.J."/>
            <person name="Pretorius I.S."/>
            <person name="Schmidt S.A."/>
            <person name="Borneman A.R."/>
        </authorList>
    </citation>
    <scope>NUCLEOTIDE SEQUENCE [LARGE SCALE GENOMIC DNA]</scope>
    <source>
        <strain evidence="3">cv. Chardonnay</strain>
        <tissue evidence="2">Leaf</tissue>
    </source>
</reference>
<evidence type="ECO:0000313" key="3">
    <source>
        <dbReference type="Proteomes" id="UP000288805"/>
    </source>
</evidence>
<name>A0A438GX30_VITVI</name>
<accession>A0A438GX30</accession>
<evidence type="ECO:0000256" key="1">
    <source>
        <dbReference type="SAM" id="MobiDB-lite"/>
    </source>
</evidence>
<gene>
    <name evidence="2" type="ORF">CK203_050510</name>
</gene>
<feature type="region of interest" description="Disordered" evidence="1">
    <location>
        <begin position="55"/>
        <end position="78"/>
    </location>
</feature>
<organism evidence="2 3">
    <name type="scientific">Vitis vinifera</name>
    <name type="common">Grape</name>
    <dbReference type="NCBI Taxonomy" id="29760"/>
    <lineage>
        <taxon>Eukaryota</taxon>
        <taxon>Viridiplantae</taxon>
        <taxon>Streptophyta</taxon>
        <taxon>Embryophyta</taxon>
        <taxon>Tracheophyta</taxon>
        <taxon>Spermatophyta</taxon>
        <taxon>Magnoliopsida</taxon>
        <taxon>eudicotyledons</taxon>
        <taxon>Gunneridae</taxon>
        <taxon>Pentapetalae</taxon>
        <taxon>rosids</taxon>
        <taxon>Vitales</taxon>
        <taxon>Vitaceae</taxon>
        <taxon>Viteae</taxon>
        <taxon>Vitis</taxon>
    </lineage>
</organism>
<dbReference type="EMBL" id="QGNW01000323">
    <property type="protein sequence ID" value="RVW76762.1"/>
    <property type="molecule type" value="Genomic_DNA"/>
</dbReference>
<dbReference type="AlphaFoldDB" id="A0A438GX30"/>
<protein>
    <submittedName>
        <fullName evidence="2">Uncharacterized protein</fullName>
    </submittedName>
</protein>